<keyword evidence="3" id="KW-1133">Transmembrane helix</keyword>
<keyword evidence="4" id="KW-0732">Signal</keyword>
<feature type="transmembrane region" description="Helical" evidence="3">
    <location>
        <begin position="106"/>
        <end position="129"/>
    </location>
</feature>
<accession>A0AAD9DWS6</accession>
<feature type="signal peptide" evidence="4">
    <location>
        <begin position="1"/>
        <end position="20"/>
    </location>
</feature>
<keyword evidence="3" id="KW-0812">Transmembrane</keyword>
<feature type="chain" id="PRO_5042137241" description="Gla domain-containing protein" evidence="4">
    <location>
        <begin position="21"/>
        <end position="188"/>
    </location>
</feature>
<dbReference type="PANTHER" id="PTHR24278">
    <property type="entry name" value="COAGULATION FACTOR"/>
    <property type="match status" value="1"/>
</dbReference>
<feature type="compositionally biased region" description="Polar residues" evidence="2">
    <location>
        <begin position="153"/>
        <end position="163"/>
    </location>
</feature>
<feature type="domain" description="Gla" evidence="5">
    <location>
        <begin position="46"/>
        <end position="92"/>
    </location>
</feature>
<protein>
    <recommendedName>
        <fullName evidence="5">Gla domain-containing protein</fullName>
    </recommendedName>
</protein>
<dbReference type="AlphaFoldDB" id="A0AAD9DWS6"/>
<dbReference type="Gene3D" id="4.10.740.10">
    <property type="entry name" value="Coagulation Factor IX"/>
    <property type="match status" value="1"/>
</dbReference>
<evidence type="ECO:0000259" key="5">
    <source>
        <dbReference type="PROSITE" id="PS50998"/>
    </source>
</evidence>
<dbReference type="PRINTS" id="PR00001">
    <property type="entry name" value="GLABLOOD"/>
</dbReference>
<dbReference type="SMART" id="SM00069">
    <property type="entry name" value="GLA"/>
    <property type="match status" value="1"/>
</dbReference>
<dbReference type="GO" id="GO:0005509">
    <property type="term" value="F:calcium ion binding"/>
    <property type="evidence" value="ECO:0007669"/>
    <property type="project" value="InterPro"/>
</dbReference>
<feature type="region of interest" description="Disordered" evidence="2">
    <location>
        <begin position="152"/>
        <end position="188"/>
    </location>
</feature>
<proteinExistence type="predicted"/>
<keyword evidence="1" id="KW-1015">Disulfide bond</keyword>
<evidence type="ECO:0000256" key="1">
    <source>
        <dbReference type="ARBA" id="ARBA00023157"/>
    </source>
</evidence>
<sequence>MLAFTEICLGVLSLLHLGLARCIHHSTNVLINKRSADVFLSRSLLFNKWDFELVVPGNLERECYEEVCSYEEAREVFEDDKKTEEFWKNYVKAHNSHESTPLDVPALVSGILAAVILTVIAIVLVCYFYKNRGKSSQQRGSVPVQMAVDGHPTQESVPLTNITAPGLPSYNEALTHSGQHDAPPPPYS</sequence>
<dbReference type="PROSITE" id="PS50998">
    <property type="entry name" value="GLA_2"/>
    <property type="match status" value="1"/>
</dbReference>
<evidence type="ECO:0000256" key="4">
    <source>
        <dbReference type="SAM" id="SignalP"/>
    </source>
</evidence>
<evidence type="ECO:0000256" key="2">
    <source>
        <dbReference type="SAM" id="MobiDB-lite"/>
    </source>
</evidence>
<dbReference type="Pfam" id="PF00594">
    <property type="entry name" value="Gla"/>
    <property type="match status" value="1"/>
</dbReference>
<dbReference type="InterPro" id="IPR000294">
    <property type="entry name" value="GLA_domain"/>
</dbReference>
<dbReference type="EMBL" id="JAROKS010000012">
    <property type="protein sequence ID" value="KAK1798330.1"/>
    <property type="molecule type" value="Genomic_DNA"/>
</dbReference>
<dbReference type="PANTHER" id="PTHR24278:SF38">
    <property type="entry name" value="TRANSMEMBRANE GAMMA-CARBOXYGLUTAMIC ACID PROTEIN 4"/>
    <property type="match status" value="1"/>
</dbReference>
<keyword evidence="3" id="KW-0472">Membrane</keyword>
<evidence type="ECO:0000256" key="3">
    <source>
        <dbReference type="SAM" id="Phobius"/>
    </source>
</evidence>
<comment type="caution">
    <text evidence="6">The sequence shown here is derived from an EMBL/GenBank/DDBJ whole genome shotgun (WGS) entry which is preliminary data.</text>
</comment>
<dbReference type="InterPro" id="IPR050442">
    <property type="entry name" value="Peptidase_S1_coag_factors"/>
</dbReference>
<dbReference type="FunFam" id="4.10.740.10:FF:000001">
    <property type="entry name" value="vitamin K-dependent protein S"/>
    <property type="match status" value="1"/>
</dbReference>
<dbReference type="SUPFAM" id="SSF57630">
    <property type="entry name" value="GLA-domain"/>
    <property type="match status" value="1"/>
</dbReference>
<keyword evidence="7" id="KW-1185">Reference proteome</keyword>
<dbReference type="GO" id="GO:0005615">
    <property type="term" value="C:extracellular space"/>
    <property type="evidence" value="ECO:0007669"/>
    <property type="project" value="TreeGrafter"/>
</dbReference>
<reference evidence="6" key="1">
    <citation type="submission" date="2023-03" db="EMBL/GenBank/DDBJ databases">
        <title>Electrophorus voltai genome.</title>
        <authorList>
            <person name="Bian C."/>
        </authorList>
    </citation>
    <scope>NUCLEOTIDE SEQUENCE</scope>
    <source>
        <strain evidence="6">CB-2022</strain>
        <tissue evidence="6">Muscle</tissue>
    </source>
</reference>
<evidence type="ECO:0000313" key="7">
    <source>
        <dbReference type="Proteomes" id="UP001239994"/>
    </source>
</evidence>
<dbReference type="PROSITE" id="PS00011">
    <property type="entry name" value="GLA_1"/>
    <property type="match status" value="1"/>
</dbReference>
<organism evidence="6 7">
    <name type="scientific">Electrophorus voltai</name>
    <dbReference type="NCBI Taxonomy" id="2609070"/>
    <lineage>
        <taxon>Eukaryota</taxon>
        <taxon>Metazoa</taxon>
        <taxon>Chordata</taxon>
        <taxon>Craniata</taxon>
        <taxon>Vertebrata</taxon>
        <taxon>Euteleostomi</taxon>
        <taxon>Actinopterygii</taxon>
        <taxon>Neopterygii</taxon>
        <taxon>Teleostei</taxon>
        <taxon>Ostariophysi</taxon>
        <taxon>Gymnotiformes</taxon>
        <taxon>Gymnotoidei</taxon>
        <taxon>Gymnotidae</taxon>
        <taxon>Electrophorus</taxon>
    </lineage>
</organism>
<dbReference type="GO" id="GO:0005886">
    <property type="term" value="C:plasma membrane"/>
    <property type="evidence" value="ECO:0007669"/>
    <property type="project" value="TreeGrafter"/>
</dbReference>
<evidence type="ECO:0000313" key="6">
    <source>
        <dbReference type="EMBL" id="KAK1798330.1"/>
    </source>
</evidence>
<gene>
    <name evidence="6" type="ORF">P4O66_007798</name>
</gene>
<name>A0AAD9DWS6_9TELE</name>
<feature type="non-terminal residue" evidence="6">
    <location>
        <position position="188"/>
    </location>
</feature>
<dbReference type="InterPro" id="IPR017857">
    <property type="entry name" value="Coagulation_fac-like_Gla_dom"/>
</dbReference>
<dbReference type="InterPro" id="IPR035972">
    <property type="entry name" value="GLA-like_dom_SF"/>
</dbReference>
<dbReference type="Proteomes" id="UP001239994">
    <property type="component" value="Unassembled WGS sequence"/>
</dbReference>